<evidence type="ECO:0000256" key="1">
    <source>
        <dbReference type="SAM" id="SignalP"/>
    </source>
</evidence>
<gene>
    <name evidence="2" type="ORF">SAMN05443547_2142</name>
</gene>
<evidence type="ECO:0000313" key="3">
    <source>
        <dbReference type="Proteomes" id="UP000184611"/>
    </source>
</evidence>
<dbReference type="OrthoDB" id="9765957at2"/>
<dbReference type="STRING" id="416016.SAMN05443547_2142"/>
<organism evidence="2 3">
    <name type="scientific">Flavobacterium cucumis</name>
    <dbReference type="NCBI Taxonomy" id="416016"/>
    <lineage>
        <taxon>Bacteria</taxon>
        <taxon>Pseudomonadati</taxon>
        <taxon>Bacteroidota</taxon>
        <taxon>Flavobacteriia</taxon>
        <taxon>Flavobacteriales</taxon>
        <taxon>Flavobacteriaceae</taxon>
        <taxon>Flavobacterium</taxon>
    </lineage>
</organism>
<dbReference type="RefSeq" id="WP_073584256.1">
    <property type="nucleotide sequence ID" value="NZ_CBCSEA010000007.1"/>
</dbReference>
<feature type="signal peptide" evidence="1">
    <location>
        <begin position="1"/>
        <end position="19"/>
    </location>
</feature>
<accession>A0A1M7ZY11</accession>
<feature type="chain" id="PRO_5012613402" evidence="1">
    <location>
        <begin position="20"/>
        <end position="339"/>
    </location>
</feature>
<sequence length="339" mass="37207">MKKIILYISFLFVSAFSYSQLTKPMNWSGILTDNLGNPIQSTPVLLKFDIVKGNATQVLQFTELHNNVLTDQNGFINAEIGLGNATFGNFDLIDWSDTDLLLRVSVDSGNGLVILGLNPLRAVPYSIKSMSSNFLQFDNNFVTISQDGSNEISFVTDNFQRASISGQGQFQVENLSGTGTREVVANADGQLQRKPVQTKYLSISGAAFVGNGLYQVLHLSNTSGGVLTNVYNPWPLILPHGATITNFKVTFYDNSTRNFELGIVEIDNNSGATASAFNTVFDSNNYPTFASNQVQNIPITKTIDNLNKSYTLALASDEWPLQSGSFDLRFLSVVITYQE</sequence>
<keyword evidence="1" id="KW-0732">Signal</keyword>
<protein>
    <submittedName>
        <fullName evidence="2">Uncharacterized protein</fullName>
    </submittedName>
</protein>
<dbReference type="Proteomes" id="UP000184611">
    <property type="component" value="Unassembled WGS sequence"/>
</dbReference>
<reference evidence="3" key="1">
    <citation type="submission" date="2016-12" db="EMBL/GenBank/DDBJ databases">
        <authorList>
            <person name="Varghese N."/>
            <person name="Submissions S."/>
        </authorList>
    </citation>
    <scope>NUCLEOTIDE SEQUENCE [LARGE SCALE GENOMIC DNA]</scope>
    <source>
        <strain evidence="3">DSM 18830</strain>
    </source>
</reference>
<dbReference type="EMBL" id="FRYK01000004">
    <property type="protein sequence ID" value="SHO73769.1"/>
    <property type="molecule type" value="Genomic_DNA"/>
</dbReference>
<evidence type="ECO:0000313" key="2">
    <source>
        <dbReference type="EMBL" id="SHO73769.1"/>
    </source>
</evidence>
<dbReference type="AlphaFoldDB" id="A0A1M7ZY11"/>
<proteinExistence type="predicted"/>
<name>A0A1M7ZY11_9FLAO</name>
<keyword evidence="3" id="KW-1185">Reference proteome</keyword>